<dbReference type="Gramene" id="KOM41857">
    <property type="protein sequence ID" value="KOM41857"/>
    <property type="gene ID" value="LR48_Vigan04g205500"/>
</dbReference>
<sequence length="2557" mass="288617">MDRGKGAATDTCGGMREFCKWTEDMDAKLLHSMIEENRLGNRIDGSWTTQAYNNMVQFLHNAGYVYVTKANVKNRQKVLKDRWREAHDLFSGLSGFAWNSVSMRFEAEDEVWADLIQSRPAASKWRVTSIRHYDLMVKLWASDRATGSGVRTARQTRRRITPRRPNSSITSSHFSALRSSLDGFTDALTSSNVHLGVISNAAVEQVSTMKDRNEILRSQTEILRRTPNYTYTEADIYDMLSGMQISDETLLEQCYDFLCANPTCVKRLMGLPPHKRFNMDRGKGAATDTCGGMREFCKWTEDMDAKLLHSMIEENRLGNRIDGSWTTQAYNNMVQFLHNAGYVYVTKANVKNRQKVLKDRWREAHDLFSGLSGFAWNSVSMRFEAEDEVWADLIQSRPAASKWRVTSIRHYDLMVELWASDRATGSGVRTARQTRRRITPRVSVDLNHNIEEYSICAFRSIWWNFILKRLQKEGTSPPPSIDEYSPGNTQSVPSVPSGGTSSSRGSKRKAPLVDVVDAHFSALRSSLDGFTDALTSSNVHLGVISNAAVEQVSTMKDRNEILRSQTEILRRTSNYPYTEAKCNQQVDSWECGFYVMCWIKTIIRAVITDDWNEFSIAAINDTDSKSKWEPLAPTKEAQEFHLSQTYHDGLLKLQAKEYEKSRELLESVLKDPLIANAQVNSTASDGHLLQLRFLALKNLAVVFLKQGSTFYENALRCYLQAVEIDSKDSVVWNQLGTLSCSMGSLSISRWAFEQGLLCSPNNWNCMEKLLEVLIAIGDEVACLSVAELILRHWPSHARALYVKSTIEESEILPFAPRGIDKLEPKHVRLKFPDKRKASNDNADEDVAFKKLKQNKELHLTDVSWVALADALLEILSPQSEVDPEKALTSPDIKLSIILPHSSEAVLNTVEMKESNGDNSVFGDGNIEQSSAFKEKEANTQEEQPHERRSSRLERLRSRKPGKEESDSSYGKDPTKVVIQYLEPFITGGLEGPYTIDRETTTLPCLGNSEYYNVSAFVRETSNNYGAYHMGHLLLEEVAKQGLTYQDAFVKFLELEKLTRHWGKERTAECNVFLAELYYDFASCSSIGSNQSEFISETSYHLCKIIESVALDYPFHFTNALNEGSFLIDSIQETSVKTIDTSMTSNLNLDSTLLMKKSSLWARFFWLSGRLSIVDGNMAKACEEFCIALSLLAKRENVEDSLCSVSRPHCKAVKELNFDRVLDEINILKVNFLMENSVIKMMEHEKYMECVSLLSPLLFCMRDVYPDSFPLSMADKKDEKITSTELMAVDVLMEACQKTKPMDVEMYFNCHYRKLKILMTKMGLSTCIKSFKSSDQAPHLNASPNFDIDSRESPSKHCSHWVVDEVKALSDCISQVKKIIDQRGDSGGLSVPKSSISQMQSLLLLIVSYVASILVFNKASTEELSDQAESRCFVDAVVVFCKLQHLSPTTPIKTQVDLIVATHDLLAEYGLCCLGEGGKGEEGTFLRFAIKHLLALDMKLKSSFSHKESMQCEEVSKNSFVNVSLEESKSDTLGVQMDWTKIDEINSVKKDVSEGVISKDIFSCRIHDKDSKEVECENHGGAGTDSKLIMVENSSNQLIECGNELSEDEREELESKIDCALDQCFFCLYGLHLRSDSSYEDDLVMHKNTSRGDYQTKEQCADVFKYVLPYAKSSSRTGLVKLRRVLRAIRKHFLQPPEDLLEGNPIDKFLDDPNLCEEKLSEEAGSDGFLDSITERMFPDVGGIVQYNGTLLRRSEPYLEVYCNLYYFLALSEEMSATDKWPGFVLTKEGEEFVQQNAKLFKYDLIYNPLRFESWQRLGNIYDEEVDLLLNDGSKHVNVVGWRKNATLSERVETSRRRSRRCLLMSLALAKTSAQQCEIHELLALVYYDSLQNVVPFYDQRSVLPLKDAAWMTFCENSMKHFKKAFTLKQDWLHAFYLGKLSEKLGYSHEIAISYYNKAIGLNTSAVDPVYRMHASRLKLLFKHGKQNFEILKVLSANSFNQSVKEAVTSILSGMETNHEVLLKLDTVWSMLYNDCLSALEMCVEGDLKHFHKARYMLAQGLYKRGESGDVERAKDHLSFCFKSSRSSFTINMWEIDSMVKKGRRKTPGSAGNKKALEVNLPESSRKFITCIRKYLLFYLKLLEETGDRCILERSYAALRADKRFSLCIEDLIPVAIGRYLKALISTSCHSQTAASGSVTSYDNVLERMFALFMEQGSLWPEICSLTEIEGSDMSESIIYGYLHDYIVLLEKNGKLETLEAINEKIRKRSKNPKFSDSNSAEIGRHASVAWCRSLIYNLAQITPLLCGFSNGIQVHSLTESGMDNSQLLCIDLKPNELWSTAFQDPASLEKIETRWSSILGKIKNIIINKASDENLETANTLLRACYNFYRESSSVVLTSGLNFYLIPSQLITHISFNPSTAGIDALDLSIPRKLLLWAYVLSHGRCASISIVVKHCEEISKSKMKRGSGTSPAFSNTSPAPNLSGSGKNGPISGGGIDFDSPHVATVPSGNTTNVVNSHSSDDVQRNLFASPQLHQCTTNDTERSNLIAHEGDAEGD</sequence>
<evidence type="ECO:0000256" key="2">
    <source>
        <dbReference type="ARBA" id="ARBA00023242"/>
    </source>
</evidence>
<dbReference type="InterPro" id="IPR033053">
    <property type="entry name" value="Hir3/CABIN1"/>
</dbReference>
<feature type="region of interest" description="Disordered" evidence="3">
    <location>
        <begin position="2463"/>
        <end position="2520"/>
    </location>
</feature>
<dbReference type="FunFam" id="1.25.40.10:FF:000431">
    <property type="entry name" value="Tetratricopeptide repeat (TPR)-like superfamily protein"/>
    <property type="match status" value="1"/>
</dbReference>
<evidence type="ECO:0000259" key="4">
    <source>
        <dbReference type="Pfam" id="PF12776"/>
    </source>
</evidence>
<evidence type="ECO:0000256" key="3">
    <source>
        <dbReference type="SAM" id="MobiDB-lite"/>
    </source>
</evidence>
<feature type="region of interest" description="Disordered" evidence="3">
    <location>
        <begin position="932"/>
        <end position="971"/>
    </location>
</feature>
<comment type="subcellular location">
    <subcellularLocation>
        <location evidence="1">Nucleus</location>
    </subcellularLocation>
</comment>
<dbReference type="PANTHER" id="PTHR15502">
    <property type="entry name" value="CALCINEURIN-BINDING PROTEIN CABIN 1-RELATED"/>
    <property type="match status" value="1"/>
</dbReference>
<feature type="compositionally biased region" description="Low complexity" evidence="3">
    <location>
        <begin position="491"/>
        <end position="504"/>
    </location>
</feature>
<reference evidence="6" key="1">
    <citation type="journal article" date="2015" name="Proc. Natl. Acad. Sci. U.S.A.">
        <title>Genome sequencing of adzuki bean (Vigna angularis) provides insight into high starch and low fat accumulation and domestication.</title>
        <authorList>
            <person name="Yang K."/>
            <person name="Tian Z."/>
            <person name="Chen C."/>
            <person name="Luo L."/>
            <person name="Zhao B."/>
            <person name="Wang Z."/>
            <person name="Yu L."/>
            <person name="Li Y."/>
            <person name="Sun Y."/>
            <person name="Li W."/>
            <person name="Chen Y."/>
            <person name="Li Y."/>
            <person name="Zhang Y."/>
            <person name="Ai D."/>
            <person name="Zhao J."/>
            <person name="Shang C."/>
            <person name="Ma Y."/>
            <person name="Wu B."/>
            <person name="Wang M."/>
            <person name="Gao L."/>
            <person name="Sun D."/>
            <person name="Zhang P."/>
            <person name="Guo F."/>
            <person name="Wang W."/>
            <person name="Li Y."/>
            <person name="Wang J."/>
            <person name="Varshney R.K."/>
            <person name="Wang J."/>
            <person name="Ling H.Q."/>
            <person name="Wan P."/>
        </authorList>
    </citation>
    <scope>NUCLEOTIDE SEQUENCE</scope>
    <source>
        <strain evidence="6">cv. Jingnong 6</strain>
    </source>
</reference>
<dbReference type="EMBL" id="CM003374">
    <property type="protein sequence ID" value="KOM41857.1"/>
    <property type="molecule type" value="Genomic_DNA"/>
</dbReference>
<gene>
    <name evidence="5" type="ORF">LR48_Vigan04g205500</name>
</gene>
<dbReference type="Pfam" id="PF12776">
    <property type="entry name" value="Myb_DNA-bind_3"/>
    <property type="match status" value="2"/>
</dbReference>
<dbReference type="Gene3D" id="1.25.40.10">
    <property type="entry name" value="Tetratricopeptide repeat domain"/>
    <property type="match status" value="1"/>
</dbReference>
<keyword evidence="2" id="KW-0539">Nucleus</keyword>
<dbReference type="InterPro" id="IPR024752">
    <property type="entry name" value="Myb/SANT-like_dom"/>
</dbReference>
<evidence type="ECO:0000313" key="5">
    <source>
        <dbReference type="EMBL" id="KOM41857.1"/>
    </source>
</evidence>
<dbReference type="GO" id="GO:0031491">
    <property type="term" value="F:nucleosome binding"/>
    <property type="evidence" value="ECO:0007669"/>
    <property type="project" value="TreeGrafter"/>
</dbReference>
<dbReference type="InterPro" id="IPR011990">
    <property type="entry name" value="TPR-like_helical_dom_sf"/>
</dbReference>
<feature type="compositionally biased region" description="Polar residues" evidence="3">
    <location>
        <begin position="2508"/>
        <end position="2519"/>
    </location>
</feature>
<proteinExistence type="predicted"/>
<accession>A0A0L9UH03</accession>
<evidence type="ECO:0000256" key="1">
    <source>
        <dbReference type="ARBA" id="ARBA00004123"/>
    </source>
</evidence>
<organism evidence="5 6">
    <name type="scientific">Phaseolus angularis</name>
    <name type="common">Azuki bean</name>
    <name type="synonym">Vigna angularis</name>
    <dbReference type="NCBI Taxonomy" id="3914"/>
    <lineage>
        <taxon>Eukaryota</taxon>
        <taxon>Viridiplantae</taxon>
        <taxon>Streptophyta</taxon>
        <taxon>Embryophyta</taxon>
        <taxon>Tracheophyta</taxon>
        <taxon>Spermatophyta</taxon>
        <taxon>Magnoliopsida</taxon>
        <taxon>eudicotyledons</taxon>
        <taxon>Gunneridae</taxon>
        <taxon>Pentapetalae</taxon>
        <taxon>rosids</taxon>
        <taxon>fabids</taxon>
        <taxon>Fabales</taxon>
        <taxon>Fabaceae</taxon>
        <taxon>Papilionoideae</taxon>
        <taxon>50 kb inversion clade</taxon>
        <taxon>NPAAA clade</taxon>
        <taxon>indigoferoid/millettioid clade</taxon>
        <taxon>Phaseoleae</taxon>
        <taxon>Vigna</taxon>
    </lineage>
</organism>
<feature type="region of interest" description="Disordered" evidence="3">
    <location>
        <begin position="476"/>
        <end position="508"/>
    </location>
</feature>
<evidence type="ECO:0000313" key="6">
    <source>
        <dbReference type="Proteomes" id="UP000053144"/>
    </source>
</evidence>
<dbReference type="SUPFAM" id="SSF48452">
    <property type="entry name" value="TPR-like"/>
    <property type="match status" value="1"/>
</dbReference>
<dbReference type="OMA" id="YHYITEA"/>
<feature type="domain" description="Myb/SANT-like" evidence="4">
    <location>
        <begin position="20"/>
        <end position="114"/>
    </location>
</feature>
<dbReference type="GO" id="GO:0005634">
    <property type="term" value="C:nucleus"/>
    <property type="evidence" value="ECO:0007669"/>
    <property type="project" value="UniProtKB-SubCell"/>
</dbReference>
<feature type="compositionally biased region" description="Polar residues" evidence="3">
    <location>
        <begin position="2468"/>
        <end position="2483"/>
    </location>
</feature>
<dbReference type="GO" id="GO:0006325">
    <property type="term" value="P:chromatin organization"/>
    <property type="evidence" value="ECO:0007669"/>
    <property type="project" value="InterPro"/>
</dbReference>
<feature type="compositionally biased region" description="Basic and acidic residues" evidence="3">
    <location>
        <begin position="932"/>
        <end position="965"/>
    </location>
</feature>
<name>A0A0L9UH03_PHAAN</name>
<protein>
    <recommendedName>
        <fullName evidence="4">Myb/SANT-like domain-containing protein</fullName>
    </recommendedName>
</protein>
<feature type="domain" description="Myb/SANT-like" evidence="4">
    <location>
        <begin position="298"/>
        <end position="392"/>
    </location>
</feature>
<dbReference type="PANTHER" id="PTHR15502:SF7">
    <property type="entry name" value="CALCINEURIN-BINDING PROTEIN CABIN-1"/>
    <property type="match status" value="1"/>
</dbReference>
<dbReference type="Proteomes" id="UP000053144">
    <property type="component" value="Chromosome 4"/>
</dbReference>
<dbReference type="STRING" id="3914.A0A0L9UH03"/>